<name>C6LES1_9FIRM</name>
<dbReference type="AlphaFoldDB" id="C6LES1"/>
<protein>
    <submittedName>
        <fullName evidence="2">Uncharacterized protein</fullName>
    </submittedName>
</protein>
<dbReference type="Proteomes" id="UP000005561">
    <property type="component" value="Unassembled WGS sequence"/>
</dbReference>
<dbReference type="eggNOG" id="ENOG5033BRY">
    <property type="taxonomic scope" value="Bacteria"/>
</dbReference>
<dbReference type="STRING" id="168384.SAMN05660368_00273"/>
<organism evidence="2 3">
    <name type="scientific">Marvinbryantia formatexigens DSM 14469</name>
    <dbReference type="NCBI Taxonomy" id="478749"/>
    <lineage>
        <taxon>Bacteria</taxon>
        <taxon>Bacillati</taxon>
        <taxon>Bacillota</taxon>
        <taxon>Clostridia</taxon>
        <taxon>Lachnospirales</taxon>
        <taxon>Lachnospiraceae</taxon>
        <taxon>Marvinbryantia</taxon>
    </lineage>
</organism>
<sequence length="135" mass="14607">MKMAARRTAVKEAAAAAEEKTAKTAKTTAAKTEKKTVKPAAAKVEAEEKTVNAAEEKPAAKKAPAKKAALKETVILQFAGRETDYADVMKKVKEYWTKELKKKVGDMASVTIYLKPEEGKAYFVINGDVTGSVEL</sequence>
<proteinExistence type="predicted"/>
<evidence type="ECO:0000313" key="2">
    <source>
        <dbReference type="EMBL" id="EET61054.1"/>
    </source>
</evidence>
<accession>C6LES1</accession>
<evidence type="ECO:0000256" key="1">
    <source>
        <dbReference type="SAM" id="MobiDB-lite"/>
    </source>
</evidence>
<keyword evidence="3" id="KW-1185">Reference proteome</keyword>
<evidence type="ECO:0000313" key="3">
    <source>
        <dbReference type="Proteomes" id="UP000005561"/>
    </source>
</evidence>
<feature type="region of interest" description="Disordered" evidence="1">
    <location>
        <begin position="1"/>
        <end position="67"/>
    </location>
</feature>
<reference evidence="2" key="1">
    <citation type="submission" date="2009-07" db="EMBL/GenBank/DDBJ databases">
        <authorList>
            <person name="Weinstock G."/>
            <person name="Sodergren E."/>
            <person name="Clifton S."/>
            <person name="Fulton L."/>
            <person name="Fulton B."/>
            <person name="Courtney L."/>
            <person name="Fronick C."/>
            <person name="Harrison M."/>
            <person name="Strong C."/>
            <person name="Farmer C."/>
            <person name="Delahaunty K."/>
            <person name="Markovic C."/>
            <person name="Hall O."/>
            <person name="Minx P."/>
            <person name="Tomlinson C."/>
            <person name="Mitreva M."/>
            <person name="Nelson J."/>
            <person name="Hou S."/>
            <person name="Wollam A."/>
            <person name="Pepin K.H."/>
            <person name="Johnson M."/>
            <person name="Bhonagiri V."/>
            <person name="Nash W.E."/>
            <person name="Warren W."/>
            <person name="Chinwalla A."/>
            <person name="Mardis E.R."/>
            <person name="Wilson R.K."/>
        </authorList>
    </citation>
    <scope>NUCLEOTIDE SEQUENCE [LARGE SCALE GENOMIC DNA]</scope>
    <source>
        <strain evidence="2">DSM 14469</strain>
    </source>
</reference>
<gene>
    <name evidence="2" type="ORF">BRYFOR_07122</name>
</gene>
<dbReference type="InterPro" id="IPR046313">
    <property type="entry name" value="DUF6465"/>
</dbReference>
<dbReference type="Pfam" id="PF20069">
    <property type="entry name" value="DUF6465"/>
    <property type="match status" value="1"/>
</dbReference>
<feature type="compositionally biased region" description="Basic and acidic residues" evidence="1">
    <location>
        <begin position="44"/>
        <end position="59"/>
    </location>
</feature>
<comment type="caution">
    <text evidence="2">The sequence shown here is derived from an EMBL/GenBank/DDBJ whole genome shotgun (WGS) entry which is preliminary data.</text>
</comment>
<dbReference type="EMBL" id="ACCL02000008">
    <property type="protein sequence ID" value="EET61054.1"/>
    <property type="molecule type" value="Genomic_DNA"/>
</dbReference>